<proteinExistence type="predicted"/>
<comment type="caution">
    <text evidence="1">The sequence shown here is derived from an EMBL/GenBank/DDBJ whole genome shotgun (WGS) entry which is preliminary data.</text>
</comment>
<keyword evidence="1" id="KW-0378">Hydrolase</keyword>
<protein>
    <submittedName>
        <fullName evidence="1">P-loop containing nucleoside triphosphate hydrolase protein</fullName>
    </submittedName>
</protein>
<sequence>MSRCVTQRVLARDSQALSSTVKLMARKKPASAKQRKAQLQLKRAVKRGDVEPEQLPQPKSRRHLHSRSAATTEGASSAIAAASARRLQSAFVKLSPALLERSKVLAARVHLTRPVPSAAAVWSVHSGRIDEGIEGEMRASMSCMRRPKWRYEMTKKEVEKNEEGVFSQWLAKTDAIVEEWVKLAEEDAQSRVKKGPDEEIETEGDEMPKSPTIFERNLEVWRQLWRVTELSQILLILLDSRCPLLHIPASLSSYLSTLPQTRLILVLTKVDISGPERANAWDAYLRTRYPTARVVQVEAYIQTASSEGATERKRRFEPHIPQTFKERLVQTLKEVHQGMLVPPERIRDDEAKVKNWKPRVKLEVDWDAVLKAGPKSSVPRDGRDHGVDEALDDDEAREPDYLTIGLIGQPNVGKSSLLNALFGTTKVRASKTPGKTKHFQTLFWTPDIRLVDCPGLVMPDLVPLEMQVLSGILPIARMPALPLCIAYAAQLLPLERILGLMHPSTSSPAPADKRTWREGSRQTEGTKTVEAPWTAMDVMSAYADKKGWVTAKAGRSDINRAGNASTSRLTFFCDNAVLRALAEGKIRWAFWPPGSEAAAIDQPGNGIWIPAAEGYDDDALSDSEDERDEEEGGNEDDDDGDDEEVTIVSSDEENDGMAAKFGRFALLGGDDADDDSNQSESGDDSDNSE</sequence>
<organism evidence="1 2">
    <name type="scientific">Artomyces pyxidatus</name>
    <dbReference type="NCBI Taxonomy" id="48021"/>
    <lineage>
        <taxon>Eukaryota</taxon>
        <taxon>Fungi</taxon>
        <taxon>Dikarya</taxon>
        <taxon>Basidiomycota</taxon>
        <taxon>Agaricomycotina</taxon>
        <taxon>Agaricomycetes</taxon>
        <taxon>Russulales</taxon>
        <taxon>Auriscalpiaceae</taxon>
        <taxon>Artomyces</taxon>
    </lineage>
</organism>
<dbReference type="Proteomes" id="UP000814140">
    <property type="component" value="Unassembled WGS sequence"/>
</dbReference>
<name>A0ACB8TI53_9AGAM</name>
<evidence type="ECO:0000313" key="1">
    <source>
        <dbReference type="EMBL" id="KAI0068111.1"/>
    </source>
</evidence>
<reference evidence="1" key="1">
    <citation type="submission" date="2021-03" db="EMBL/GenBank/DDBJ databases">
        <authorList>
            <consortium name="DOE Joint Genome Institute"/>
            <person name="Ahrendt S."/>
            <person name="Looney B.P."/>
            <person name="Miyauchi S."/>
            <person name="Morin E."/>
            <person name="Drula E."/>
            <person name="Courty P.E."/>
            <person name="Chicoki N."/>
            <person name="Fauchery L."/>
            <person name="Kohler A."/>
            <person name="Kuo A."/>
            <person name="Labutti K."/>
            <person name="Pangilinan J."/>
            <person name="Lipzen A."/>
            <person name="Riley R."/>
            <person name="Andreopoulos W."/>
            <person name="He G."/>
            <person name="Johnson J."/>
            <person name="Barry K.W."/>
            <person name="Grigoriev I.V."/>
            <person name="Nagy L."/>
            <person name="Hibbett D."/>
            <person name="Henrissat B."/>
            <person name="Matheny P.B."/>
            <person name="Labbe J."/>
            <person name="Martin F."/>
        </authorList>
    </citation>
    <scope>NUCLEOTIDE SEQUENCE</scope>
    <source>
        <strain evidence="1">HHB10654</strain>
    </source>
</reference>
<keyword evidence="2" id="KW-1185">Reference proteome</keyword>
<gene>
    <name evidence="1" type="ORF">BV25DRAFT_1793177</name>
</gene>
<accession>A0ACB8TI53</accession>
<reference evidence="1" key="2">
    <citation type="journal article" date="2022" name="New Phytol.">
        <title>Evolutionary transition to the ectomycorrhizal habit in the genomes of a hyperdiverse lineage of mushroom-forming fungi.</title>
        <authorList>
            <person name="Looney B."/>
            <person name="Miyauchi S."/>
            <person name="Morin E."/>
            <person name="Drula E."/>
            <person name="Courty P.E."/>
            <person name="Kohler A."/>
            <person name="Kuo A."/>
            <person name="LaButti K."/>
            <person name="Pangilinan J."/>
            <person name="Lipzen A."/>
            <person name="Riley R."/>
            <person name="Andreopoulos W."/>
            <person name="He G."/>
            <person name="Johnson J."/>
            <person name="Nolan M."/>
            <person name="Tritt A."/>
            <person name="Barry K.W."/>
            <person name="Grigoriev I.V."/>
            <person name="Nagy L.G."/>
            <person name="Hibbett D."/>
            <person name="Henrissat B."/>
            <person name="Matheny P.B."/>
            <person name="Labbe J."/>
            <person name="Martin F.M."/>
        </authorList>
    </citation>
    <scope>NUCLEOTIDE SEQUENCE</scope>
    <source>
        <strain evidence="1">HHB10654</strain>
    </source>
</reference>
<dbReference type="EMBL" id="MU277188">
    <property type="protein sequence ID" value="KAI0068111.1"/>
    <property type="molecule type" value="Genomic_DNA"/>
</dbReference>
<evidence type="ECO:0000313" key="2">
    <source>
        <dbReference type="Proteomes" id="UP000814140"/>
    </source>
</evidence>